<evidence type="ECO:0000313" key="1">
    <source>
        <dbReference type="EMBL" id="OMO81335.1"/>
    </source>
</evidence>
<dbReference type="EMBL" id="AWWV01010182">
    <property type="protein sequence ID" value="OMO81335.1"/>
    <property type="molecule type" value="Genomic_DNA"/>
</dbReference>
<keyword evidence="2" id="KW-1185">Reference proteome</keyword>
<gene>
    <name evidence="1" type="ORF">CCACVL1_12474</name>
</gene>
<name>A0A1R3IFK7_COCAP</name>
<sequence>MAVKQDPDRHVSSIARANQDFELISESQSAVKS</sequence>
<evidence type="ECO:0000313" key="2">
    <source>
        <dbReference type="Proteomes" id="UP000188268"/>
    </source>
</evidence>
<protein>
    <submittedName>
        <fullName evidence="1">Uncharacterized protein</fullName>
    </submittedName>
</protein>
<dbReference type="Gramene" id="OMO81335">
    <property type="protein sequence ID" value="OMO81335"/>
    <property type="gene ID" value="CCACVL1_12474"/>
</dbReference>
<dbReference type="Proteomes" id="UP000188268">
    <property type="component" value="Unassembled WGS sequence"/>
</dbReference>
<reference evidence="1 2" key="1">
    <citation type="submission" date="2013-09" db="EMBL/GenBank/DDBJ databases">
        <title>Corchorus capsularis genome sequencing.</title>
        <authorList>
            <person name="Alam M."/>
            <person name="Haque M.S."/>
            <person name="Islam M.S."/>
            <person name="Emdad E.M."/>
            <person name="Islam M.M."/>
            <person name="Ahmed B."/>
            <person name="Halim A."/>
            <person name="Hossen Q.M.M."/>
            <person name="Hossain M.Z."/>
            <person name="Ahmed R."/>
            <person name="Khan M.M."/>
            <person name="Islam R."/>
            <person name="Rashid M.M."/>
            <person name="Khan S.A."/>
            <person name="Rahman M.S."/>
            <person name="Alam M."/>
        </authorList>
    </citation>
    <scope>NUCLEOTIDE SEQUENCE [LARGE SCALE GENOMIC DNA]</scope>
    <source>
        <strain evidence="2">cv. CVL-1</strain>
        <tissue evidence="1">Whole seedling</tissue>
    </source>
</reference>
<organism evidence="1 2">
    <name type="scientific">Corchorus capsularis</name>
    <name type="common">Jute</name>
    <dbReference type="NCBI Taxonomy" id="210143"/>
    <lineage>
        <taxon>Eukaryota</taxon>
        <taxon>Viridiplantae</taxon>
        <taxon>Streptophyta</taxon>
        <taxon>Embryophyta</taxon>
        <taxon>Tracheophyta</taxon>
        <taxon>Spermatophyta</taxon>
        <taxon>Magnoliopsida</taxon>
        <taxon>eudicotyledons</taxon>
        <taxon>Gunneridae</taxon>
        <taxon>Pentapetalae</taxon>
        <taxon>rosids</taxon>
        <taxon>malvids</taxon>
        <taxon>Malvales</taxon>
        <taxon>Malvaceae</taxon>
        <taxon>Grewioideae</taxon>
        <taxon>Apeibeae</taxon>
        <taxon>Corchorus</taxon>
    </lineage>
</organism>
<proteinExistence type="predicted"/>
<accession>A0A1R3IFK7</accession>
<comment type="caution">
    <text evidence="1">The sequence shown here is derived from an EMBL/GenBank/DDBJ whole genome shotgun (WGS) entry which is preliminary data.</text>
</comment>
<dbReference type="AlphaFoldDB" id="A0A1R3IFK7"/>